<evidence type="ECO:0000259" key="8">
    <source>
        <dbReference type="PROSITE" id="PS51918"/>
    </source>
</evidence>
<dbReference type="Pfam" id="PF13186">
    <property type="entry name" value="SPASM"/>
    <property type="match status" value="1"/>
</dbReference>
<dbReference type="EMBL" id="AP012273">
    <property type="protein sequence ID" value="BAO43703.1"/>
    <property type="molecule type" value="Genomic_DNA"/>
</dbReference>
<gene>
    <name evidence="9" type="ORF">TBH_C0766</name>
</gene>
<evidence type="ECO:0000256" key="3">
    <source>
        <dbReference type="ARBA" id="ARBA00022691"/>
    </source>
</evidence>
<keyword evidence="10" id="KW-1185">Reference proteome</keyword>
<dbReference type="PANTHER" id="PTHR11228:SF7">
    <property type="entry name" value="PQQA PEPTIDE CYCLASE"/>
    <property type="match status" value="1"/>
</dbReference>
<dbReference type="SUPFAM" id="SSF102114">
    <property type="entry name" value="Radical SAM enzymes"/>
    <property type="match status" value="1"/>
</dbReference>
<dbReference type="OrthoDB" id="9792276at2"/>
<name>A0A7U6JHH7_9GAMM</name>
<dbReference type="PIRSF" id="PIRSF037420">
    <property type="entry name" value="PQQ_syn_pqqE"/>
    <property type="match status" value="1"/>
</dbReference>
<comment type="cofactor">
    <cofactor evidence="1">
        <name>[4Fe-4S] cluster</name>
        <dbReference type="ChEBI" id="CHEBI:49883"/>
    </cofactor>
</comment>
<keyword evidence="7" id="KW-0411">Iron-sulfur</keyword>
<dbReference type="InterPro" id="IPR050377">
    <property type="entry name" value="Radical_SAM_PqqE_MftC-like"/>
</dbReference>
<dbReference type="InterPro" id="IPR007197">
    <property type="entry name" value="rSAM"/>
</dbReference>
<keyword evidence="2" id="KW-0004">4Fe-4S</keyword>
<dbReference type="InterPro" id="IPR023885">
    <property type="entry name" value="4Fe4S-binding_SPASM_dom"/>
</dbReference>
<dbReference type="Pfam" id="PF04055">
    <property type="entry name" value="Radical_SAM"/>
    <property type="match status" value="1"/>
</dbReference>
<evidence type="ECO:0000256" key="4">
    <source>
        <dbReference type="ARBA" id="ARBA00022723"/>
    </source>
</evidence>
<keyword evidence="5" id="KW-0560">Oxidoreductase</keyword>
<evidence type="ECO:0000256" key="1">
    <source>
        <dbReference type="ARBA" id="ARBA00001966"/>
    </source>
</evidence>
<dbReference type="GO" id="GO:0016491">
    <property type="term" value="F:oxidoreductase activity"/>
    <property type="evidence" value="ECO:0007669"/>
    <property type="project" value="UniProtKB-KW"/>
</dbReference>
<protein>
    <submittedName>
        <fullName evidence="9">Radical SAM domain protein</fullName>
    </submittedName>
</protein>
<keyword evidence="4" id="KW-0479">Metal-binding</keyword>
<dbReference type="PROSITE" id="PS51918">
    <property type="entry name" value="RADICAL_SAM"/>
    <property type="match status" value="1"/>
</dbReference>
<dbReference type="CDD" id="cd01335">
    <property type="entry name" value="Radical_SAM"/>
    <property type="match status" value="1"/>
</dbReference>
<dbReference type="PROSITE" id="PS01305">
    <property type="entry name" value="MOAA_NIFB_PQQE"/>
    <property type="match status" value="1"/>
</dbReference>
<dbReference type="Gene3D" id="3.20.20.70">
    <property type="entry name" value="Aldolase class I"/>
    <property type="match status" value="1"/>
</dbReference>
<dbReference type="SFLD" id="SFLDG01386">
    <property type="entry name" value="main_SPASM_domain-containing"/>
    <property type="match status" value="1"/>
</dbReference>
<evidence type="ECO:0000256" key="6">
    <source>
        <dbReference type="ARBA" id="ARBA00023004"/>
    </source>
</evidence>
<evidence type="ECO:0000256" key="7">
    <source>
        <dbReference type="ARBA" id="ARBA00023014"/>
    </source>
</evidence>
<sequence length="333" mass="37693">MYHSVIRRRIREQGLLHGIMLELTYACNLDCFFCYNDKQAQGKPLALEQYRQLLDDLAAMNVMFVTFTGGEPLLYPRFFELARMARDRGFAIRIKTNGHAVRGATAARLREEINPLLVEMSLHGARAETHDRQTRVPGSFDRLVQNIREMHELDLRPGLVSTPTAWNEKELEAMYELARELHVPLRFQGPVGPRDNGDQTPLEIQPSRDSWTHLLELGKRYQQEPHATAFSAPFEETSDGEDNERAWCGAGSEEIIVDPFGNVFPCLHLRWSAGNLHEQGIREIWRNAQAFPAARNLSAETADQLQDKEPRQLGAPLFCPGLALKGCGGCENS</sequence>
<evidence type="ECO:0000256" key="2">
    <source>
        <dbReference type="ARBA" id="ARBA00022485"/>
    </source>
</evidence>
<dbReference type="AlphaFoldDB" id="A0A7U6JHH7"/>
<evidence type="ECO:0000313" key="9">
    <source>
        <dbReference type="EMBL" id="BAO43703.1"/>
    </source>
</evidence>
<keyword evidence="3" id="KW-0949">S-adenosyl-L-methionine</keyword>
<accession>A0A7U6JHH7</accession>
<dbReference type="InterPro" id="IPR058240">
    <property type="entry name" value="rSAM_sf"/>
</dbReference>
<dbReference type="GO" id="GO:0051539">
    <property type="term" value="F:4 iron, 4 sulfur cluster binding"/>
    <property type="evidence" value="ECO:0007669"/>
    <property type="project" value="UniProtKB-KW"/>
</dbReference>
<dbReference type="InterPro" id="IPR017200">
    <property type="entry name" value="PqqE-like"/>
</dbReference>
<dbReference type="RefSeq" id="WP_041065680.1">
    <property type="nucleotide sequence ID" value="NZ_AP012273.1"/>
</dbReference>
<organism evidence="9 10">
    <name type="scientific">Thiolapillus brandeum</name>
    <dbReference type="NCBI Taxonomy" id="1076588"/>
    <lineage>
        <taxon>Bacteria</taxon>
        <taxon>Pseudomonadati</taxon>
        <taxon>Pseudomonadota</taxon>
        <taxon>Gammaproteobacteria</taxon>
        <taxon>Chromatiales</taxon>
        <taxon>Sedimenticolaceae</taxon>
        <taxon>Thiolapillus</taxon>
    </lineage>
</organism>
<dbReference type="SFLD" id="SFLDS00029">
    <property type="entry name" value="Radical_SAM"/>
    <property type="match status" value="1"/>
</dbReference>
<feature type="domain" description="Radical SAM core" evidence="8">
    <location>
        <begin position="13"/>
        <end position="224"/>
    </location>
</feature>
<evidence type="ECO:0000256" key="5">
    <source>
        <dbReference type="ARBA" id="ARBA00023002"/>
    </source>
</evidence>
<dbReference type="InterPro" id="IPR000385">
    <property type="entry name" value="MoaA_NifB_PqqE_Fe-S-bd_CS"/>
</dbReference>
<evidence type="ECO:0000313" key="10">
    <source>
        <dbReference type="Proteomes" id="UP000031631"/>
    </source>
</evidence>
<dbReference type="KEGG" id="tbn:TBH_C0766"/>
<dbReference type="Proteomes" id="UP000031631">
    <property type="component" value="Chromosome"/>
</dbReference>
<reference evidence="9 10" key="1">
    <citation type="journal article" date="2014" name="PLoS ONE">
        <title>Physiological and genomic features of a novel sulfur-oxidizing gammaproteobacterium belonging to a previously uncultivated symbiotic lineage isolated from a hydrothermal vent.</title>
        <authorList>
            <person name="Nunoura T."/>
            <person name="Takaki Y."/>
            <person name="Kazama H."/>
            <person name="Kakuta J."/>
            <person name="Shimamura S."/>
            <person name="Makita H."/>
            <person name="Hirai M."/>
            <person name="Miyazaki M."/>
            <person name="Takai K."/>
        </authorList>
    </citation>
    <scope>NUCLEOTIDE SEQUENCE [LARGE SCALE GENOMIC DNA]</scope>
    <source>
        <strain evidence="9 10">Hiromi1</strain>
    </source>
</reference>
<dbReference type="PANTHER" id="PTHR11228">
    <property type="entry name" value="RADICAL SAM DOMAIN PROTEIN"/>
    <property type="match status" value="1"/>
</dbReference>
<dbReference type="GO" id="GO:0046872">
    <property type="term" value="F:metal ion binding"/>
    <property type="evidence" value="ECO:0007669"/>
    <property type="project" value="UniProtKB-KW"/>
</dbReference>
<keyword evidence="6" id="KW-0408">Iron</keyword>
<proteinExistence type="predicted"/>
<dbReference type="SFLD" id="SFLDG01067">
    <property type="entry name" value="SPASM/twitch_domain_containing"/>
    <property type="match status" value="1"/>
</dbReference>
<dbReference type="InterPro" id="IPR013785">
    <property type="entry name" value="Aldolase_TIM"/>
</dbReference>